<organism evidence="2">
    <name type="scientific">Ensete ventricosum</name>
    <name type="common">Abyssinian banana</name>
    <name type="synonym">Musa ensete</name>
    <dbReference type="NCBI Taxonomy" id="4639"/>
    <lineage>
        <taxon>Eukaryota</taxon>
        <taxon>Viridiplantae</taxon>
        <taxon>Streptophyta</taxon>
        <taxon>Embryophyta</taxon>
        <taxon>Tracheophyta</taxon>
        <taxon>Spermatophyta</taxon>
        <taxon>Magnoliopsida</taxon>
        <taxon>Liliopsida</taxon>
        <taxon>Zingiberales</taxon>
        <taxon>Musaceae</taxon>
        <taxon>Ensete</taxon>
    </lineage>
</organism>
<sequence>MATTSGYSRGRQQHGEEDGVIGATVKDEARMGDNSYRRGLQHRREGGQWLWPARAAARDNECYGRERRGLRQGAAMRLRGSSDGKEVEC</sequence>
<dbReference type="Proteomes" id="UP000290560">
    <property type="component" value="Unassembled WGS sequence"/>
</dbReference>
<protein>
    <submittedName>
        <fullName evidence="2">Uncharacterized protein</fullName>
    </submittedName>
</protein>
<feature type="region of interest" description="Disordered" evidence="1">
    <location>
        <begin position="1"/>
        <end position="27"/>
    </location>
</feature>
<reference evidence="2" key="1">
    <citation type="journal article" date="2018" name="Data Brief">
        <title>Genome sequence data from 17 accessions of Ensete ventricosum, a staple food crop for millions in Ethiopia.</title>
        <authorList>
            <person name="Yemataw Z."/>
            <person name="Muzemil S."/>
            <person name="Ambachew D."/>
            <person name="Tripathi L."/>
            <person name="Tesfaye K."/>
            <person name="Chala A."/>
            <person name="Farbos A."/>
            <person name="O'Neill P."/>
            <person name="Moore K."/>
            <person name="Grant M."/>
            <person name="Studholme D.J."/>
        </authorList>
    </citation>
    <scope>NUCLEOTIDE SEQUENCE [LARGE SCALE GENOMIC DNA]</scope>
    <source>
        <tissue evidence="2">Leaf</tissue>
    </source>
</reference>
<evidence type="ECO:0000256" key="1">
    <source>
        <dbReference type="SAM" id="MobiDB-lite"/>
    </source>
</evidence>
<evidence type="ECO:0000313" key="2">
    <source>
        <dbReference type="EMBL" id="RZR74913.1"/>
    </source>
</evidence>
<name>A0A445ML32_ENSVE</name>
<proteinExistence type="predicted"/>
<accession>A0A445ML32</accession>
<dbReference type="AlphaFoldDB" id="A0A445ML32"/>
<gene>
    <name evidence="2" type="ORF">BHM03_00046139</name>
</gene>
<dbReference type="EMBL" id="KV876455">
    <property type="protein sequence ID" value="RZR74913.1"/>
    <property type="molecule type" value="Genomic_DNA"/>
</dbReference>